<reference evidence="2" key="1">
    <citation type="submission" date="2016-11" db="EMBL/GenBank/DDBJ databases">
        <title>Trade-off between light-utilization and light-protection in marine flavobacteria.</title>
        <authorList>
            <person name="Kumagai Y."/>
            <person name="Yoshizawa S."/>
            <person name="Kogure K."/>
        </authorList>
    </citation>
    <scope>NUCLEOTIDE SEQUENCE [LARGE SCALE GENOMIC DNA]</scope>
    <source>
        <strain evidence="2">SG-18</strain>
    </source>
</reference>
<accession>A0A2S7T9D1</accession>
<name>A0A2S7T9D1_9FLAO</name>
<proteinExistence type="predicted"/>
<dbReference type="RefSeq" id="WP_105001863.1">
    <property type="nucleotide sequence ID" value="NZ_MQVX01000001.1"/>
</dbReference>
<dbReference type="EMBL" id="MQVX01000001">
    <property type="protein sequence ID" value="PQJ16191.1"/>
    <property type="molecule type" value="Genomic_DNA"/>
</dbReference>
<comment type="caution">
    <text evidence="1">The sequence shown here is derived from an EMBL/GenBank/DDBJ whole genome shotgun (WGS) entry which is preliminary data.</text>
</comment>
<gene>
    <name evidence="1" type="ORF">BST99_11040</name>
</gene>
<evidence type="ECO:0000313" key="2">
    <source>
        <dbReference type="Proteomes" id="UP000239366"/>
    </source>
</evidence>
<dbReference type="OrthoDB" id="1450221at2"/>
<organism evidence="1 2">
    <name type="scientific">Aureicoccus marinus</name>
    <dbReference type="NCBI Taxonomy" id="754435"/>
    <lineage>
        <taxon>Bacteria</taxon>
        <taxon>Pseudomonadati</taxon>
        <taxon>Bacteroidota</taxon>
        <taxon>Flavobacteriia</taxon>
        <taxon>Flavobacteriales</taxon>
        <taxon>Flavobacteriaceae</taxon>
        <taxon>Aureicoccus</taxon>
    </lineage>
</organism>
<dbReference type="Proteomes" id="UP000239366">
    <property type="component" value="Unassembled WGS sequence"/>
</dbReference>
<protein>
    <submittedName>
        <fullName evidence="1">Uncharacterized protein</fullName>
    </submittedName>
</protein>
<sequence>MKKRPIGQGSKIKGALCAVLGHEYKVSREITDHIKEYTCMHCQKQVCADVNGQLTQLTSEKIEINNTLRAIHFKRKSRRQSSAEFY</sequence>
<keyword evidence="2" id="KW-1185">Reference proteome</keyword>
<dbReference type="AlphaFoldDB" id="A0A2S7T9D1"/>
<evidence type="ECO:0000313" key="1">
    <source>
        <dbReference type="EMBL" id="PQJ16191.1"/>
    </source>
</evidence>